<reference evidence="7 8" key="1">
    <citation type="submission" date="2022-04" db="EMBL/GenBank/DDBJ databases">
        <title>Paracoccus sp. YLB-12 draft genome sequence.</title>
        <authorList>
            <person name="Yu L."/>
        </authorList>
    </citation>
    <scope>NUCLEOTIDE SEQUENCE [LARGE SCALE GENOMIC DNA]</scope>
    <source>
        <strain evidence="7 8">YLB-12</strain>
    </source>
</reference>
<dbReference type="SUPFAM" id="SSF74650">
    <property type="entry name" value="Galactose mutarotase-like"/>
    <property type="match status" value="1"/>
</dbReference>
<evidence type="ECO:0000259" key="6">
    <source>
        <dbReference type="Pfam" id="PF04349"/>
    </source>
</evidence>
<dbReference type="EMBL" id="JANAVZ010000002">
    <property type="protein sequence ID" value="MCT4331931.1"/>
    <property type="molecule type" value="Genomic_DNA"/>
</dbReference>
<dbReference type="Gene3D" id="2.70.98.10">
    <property type="match status" value="1"/>
</dbReference>
<accession>A0ABT2K607</accession>
<comment type="similarity">
    <text evidence="3">Belongs to the OpgD/OpgG family.</text>
</comment>
<comment type="subcellular location">
    <subcellularLocation>
        <location evidence="1">Periplasm</location>
    </subcellularLocation>
</comment>
<dbReference type="InterPro" id="IPR007444">
    <property type="entry name" value="Glucan_biosyn_MdoG_C"/>
</dbReference>
<dbReference type="InterPro" id="IPR011013">
    <property type="entry name" value="Gal_mutarotase_sf_dom"/>
</dbReference>
<dbReference type="SUPFAM" id="SSF81296">
    <property type="entry name" value="E set domains"/>
    <property type="match status" value="1"/>
</dbReference>
<evidence type="ECO:0000256" key="2">
    <source>
        <dbReference type="ARBA" id="ARBA00005001"/>
    </source>
</evidence>
<feature type="chain" id="PRO_5047490395" evidence="5">
    <location>
        <begin position="27"/>
        <end position="522"/>
    </location>
</feature>
<dbReference type="PANTHER" id="PTHR30504:SF2">
    <property type="entry name" value="GLUCANS BIOSYNTHESIS PROTEIN G"/>
    <property type="match status" value="1"/>
</dbReference>
<dbReference type="InterPro" id="IPR006311">
    <property type="entry name" value="TAT_signal"/>
</dbReference>
<feature type="signal peptide" evidence="5">
    <location>
        <begin position="1"/>
        <end position="26"/>
    </location>
</feature>
<keyword evidence="8" id="KW-1185">Reference proteome</keyword>
<dbReference type="InterPro" id="IPR014718">
    <property type="entry name" value="GH-type_carb-bd"/>
</dbReference>
<dbReference type="Proteomes" id="UP001320702">
    <property type="component" value="Unassembled WGS sequence"/>
</dbReference>
<dbReference type="InterPro" id="IPR014438">
    <property type="entry name" value="Glucan_biosyn_MdoG/MdoD"/>
</dbReference>
<dbReference type="InterPro" id="IPR014756">
    <property type="entry name" value="Ig_E-set"/>
</dbReference>
<comment type="caution">
    <text evidence="7">The sequence shown here is derived from an EMBL/GenBank/DDBJ whole genome shotgun (WGS) entry which is preliminary data.</text>
</comment>
<evidence type="ECO:0000256" key="5">
    <source>
        <dbReference type="SAM" id="SignalP"/>
    </source>
</evidence>
<dbReference type="Pfam" id="PF04349">
    <property type="entry name" value="MdoG"/>
    <property type="match status" value="1"/>
</dbReference>
<gene>
    <name evidence="7" type="ORF">MU516_03490</name>
</gene>
<dbReference type="InterPro" id="IPR013783">
    <property type="entry name" value="Ig-like_fold"/>
</dbReference>
<proteinExistence type="inferred from homology"/>
<evidence type="ECO:0000313" key="7">
    <source>
        <dbReference type="EMBL" id="MCT4331931.1"/>
    </source>
</evidence>
<evidence type="ECO:0000256" key="1">
    <source>
        <dbReference type="ARBA" id="ARBA00004418"/>
    </source>
</evidence>
<comment type="pathway">
    <text evidence="2">Glycan metabolism; osmoregulated periplasmic glucan (OPG) biosynthesis.</text>
</comment>
<sequence>MKRRQFLNAATALAAGGSLAATPVNAQSAADSANAPENEAPTSAPTVFGFEEVAQLAAERAKRVYTQPVAEQVGSFADLNYDRYRGIRFRRDADPLGGKGRFSMDLLPPGAIFYEPVNISIVRDGQPQTLAFDPHLLEFDPSQFPDGADLETKGEMGWSGFRLRTVLNRPGTMDEFLVFQGASYFRAVARGTLYGLSARGLAIKTGSPDGEEFPLFTDFWIHEPEATSEWVRIHAVLDSKSLTAAFQFDVNPGAVTMIRTRVAIFPRIDLQNTGIAPLTSMFWFSPASRRTVDDYRPAVHDSDGLQMHTGAGQALWRTLASHKALQISSFMDNNPHGFGLIQRNRDFIDYQDAEAMYHQRPSAWIQPEGDWGEGEVRLIEIPVENEFNDNVVSYWLPKEPLAKDQRHEFRYRLSFAPLPPNDVPLAKVRQVRSGRSINVETTRSFIVDFDLSLFDDDMPESKVTTSAGKIVHAYLKPLPDQHVLRLAFEFEPGDAEEAELQALLTDKNGVALSESWLARWTA</sequence>
<keyword evidence="4" id="KW-0574">Periplasm</keyword>
<name>A0ABT2K607_9RHOB</name>
<evidence type="ECO:0000256" key="4">
    <source>
        <dbReference type="ARBA" id="ARBA00022764"/>
    </source>
</evidence>
<dbReference type="PIRSF" id="PIRSF006281">
    <property type="entry name" value="MdoG"/>
    <property type="match status" value="1"/>
</dbReference>
<dbReference type="PROSITE" id="PS51318">
    <property type="entry name" value="TAT"/>
    <property type="match status" value="1"/>
</dbReference>
<protein>
    <submittedName>
        <fullName evidence="7">Glucan biosynthesis protein</fullName>
    </submittedName>
</protein>
<organism evidence="7 8">
    <name type="scientific">Paracoccus maritimus</name>
    <dbReference type="NCBI Taxonomy" id="2933292"/>
    <lineage>
        <taxon>Bacteria</taxon>
        <taxon>Pseudomonadati</taxon>
        <taxon>Pseudomonadota</taxon>
        <taxon>Alphaproteobacteria</taxon>
        <taxon>Rhodobacterales</taxon>
        <taxon>Paracoccaceae</taxon>
        <taxon>Paracoccus</taxon>
    </lineage>
</organism>
<dbReference type="PANTHER" id="PTHR30504">
    <property type="entry name" value="GLUCANS BIOSYNTHESIS PROTEIN"/>
    <property type="match status" value="1"/>
</dbReference>
<feature type="domain" description="Glucan biosynthesis periplasmic MdoG C-terminal" evidence="6">
    <location>
        <begin position="48"/>
        <end position="520"/>
    </location>
</feature>
<keyword evidence="5" id="KW-0732">Signal</keyword>
<dbReference type="Gene3D" id="2.60.40.10">
    <property type="entry name" value="Immunoglobulins"/>
    <property type="match status" value="1"/>
</dbReference>
<evidence type="ECO:0000313" key="8">
    <source>
        <dbReference type="Proteomes" id="UP001320702"/>
    </source>
</evidence>
<evidence type="ECO:0000256" key="3">
    <source>
        <dbReference type="ARBA" id="ARBA00009284"/>
    </source>
</evidence>
<dbReference type="RefSeq" id="WP_260275811.1">
    <property type="nucleotide sequence ID" value="NZ_JANAVZ010000002.1"/>
</dbReference>